<evidence type="ECO:0000313" key="1">
    <source>
        <dbReference type="EMBL" id="MBM0103568.1"/>
    </source>
</evidence>
<dbReference type="EMBL" id="JAEVLS010000001">
    <property type="protein sequence ID" value="MBM0103568.1"/>
    <property type="molecule type" value="Genomic_DNA"/>
</dbReference>
<keyword evidence="2" id="KW-1185">Reference proteome</keyword>
<comment type="caution">
    <text evidence="1">The sequence shown here is derived from an EMBL/GenBank/DDBJ whole genome shotgun (WGS) entry which is preliminary data.</text>
</comment>
<dbReference type="RefSeq" id="WP_203165532.1">
    <property type="nucleotide sequence ID" value="NZ_JAEVLS010000001.1"/>
</dbReference>
<evidence type="ECO:0000313" key="2">
    <source>
        <dbReference type="Proteomes" id="UP000661077"/>
    </source>
</evidence>
<protein>
    <submittedName>
        <fullName evidence="1">Uncharacterized protein</fullName>
    </submittedName>
</protein>
<accession>A0ABS1WRJ2</accession>
<organism evidence="1 2">
    <name type="scientific">Steroidobacter gossypii</name>
    <dbReference type="NCBI Taxonomy" id="2805490"/>
    <lineage>
        <taxon>Bacteria</taxon>
        <taxon>Pseudomonadati</taxon>
        <taxon>Pseudomonadota</taxon>
        <taxon>Gammaproteobacteria</taxon>
        <taxon>Steroidobacterales</taxon>
        <taxon>Steroidobacteraceae</taxon>
        <taxon>Steroidobacter</taxon>
    </lineage>
</organism>
<sequence>MLPESENPRWLHPVHTNGEIRCQEFRVSIVELLANPAQWHDKDVVVIGFAAVGFEHSAIYIHREDIEAGIMPNGLWLELPNDSLSAELDKGAYVLVRGKFDAKAGGHMNGFNGTIRATKVLLWGR</sequence>
<dbReference type="Proteomes" id="UP000661077">
    <property type="component" value="Unassembled WGS sequence"/>
</dbReference>
<gene>
    <name evidence="1" type="ORF">JM946_02385</name>
</gene>
<proteinExistence type="predicted"/>
<reference evidence="1 2" key="1">
    <citation type="journal article" date="2021" name="Int. J. Syst. Evol. Microbiol.">
        <title>Steroidobacter gossypii sp. nov., isolated from soil of cotton cropping field.</title>
        <authorList>
            <person name="Huang R."/>
            <person name="Yang S."/>
            <person name="Zhen C."/>
            <person name="Liu W."/>
        </authorList>
    </citation>
    <scope>NUCLEOTIDE SEQUENCE [LARGE SCALE GENOMIC DNA]</scope>
    <source>
        <strain evidence="1 2">S1-65</strain>
    </source>
</reference>
<name>A0ABS1WRJ2_9GAMM</name>